<evidence type="ECO:0000259" key="1">
    <source>
        <dbReference type="SMART" id="SM01321"/>
    </source>
</evidence>
<dbReference type="RefSeq" id="WP_155321927.1">
    <property type="nucleotide sequence ID" value="NZ_AP021876.1"/>
</dbReference>
<protein>
    <submittedName>
        <fullName evidence="2">IS200/IS605 family transposase</fullName>
    </submittedName>
</protein>
<dbReference type="NCBIfam" id="NF033573">
    <property type="entry name" value="transpos_IS200"/>
    <property type="match status" value="1"/>
</dbReference>
<evidence type="ECO:0000313" key="2">
    <source>
        <dbReference type="EMBL" id="BBO81143.1"/>
    </source>
</evidence>
<sequence>MSRFQKLSHTLYECKYHIVFCPKYRYPIFDGAMGKYAEQQIYQLARQKDLVEVEELNVQPDHIHTILSVPPKYSISGMMGFLKGKMALNLFHRFERLSKRYWGRHLWSRGYCVSTVGLDEDKIRKYVQWQNHNDRQAEQLGLW</sequence>
<reference evidence="2 3" key="1">
    <citation type="submission" date="2019-11" db="EMBL/GenBank/DDBJ databases">
        <title>Comparative genomics of hydrocarbon-degrading Desulfosarcina strains.</title>
        <authorList>
            <person name="Watanabe M."/>
            <person name="Kojima H."/>
            <person name="Fukui M."/>
        </authorList>
    </citation>
    <scope>NUCLEOTIDE SEQUENCE [LARGE SCALE GENOMIC DNA]</scope>
    <source>
        <strain evidence="2 3">28bB2T</strain>
    </source>
</reference>
<dbReference type="Pfam" id="PF01797">
    <property type="entry name" value="Y1_Tnp"/>
    <property type="match status" value="1"/>
</dbReference>
<dbReference type="Proteomes" id="UP000425960">
    <property type="component" value="Chromosome"/>
</dbReference>
<evidence type="ECO:0000313" key="3">
    <source>
        <dbReference type="Proteomes" id="UP000425960"/>
    </source>
</evidence>
<dbReference type="SMART" id="SM01321">
    <property type="entry name" value="Y1_Tnp"/>
    <property type="match status" value="1"/>
</dbReference>
<dbReference type="PANTHER" id="PTHR33360:SF2">
    <property type="entry name" value="TRANSPOSASE FOR INSERTION SEQUENCE ELEMENT IS200"/>
    <property type="match status" value="1"/>
</dbReference>
<feature type="domain" description="Transposase IS200-like" evidence="1">
    <location>
        <begin position="11"/>
        <end position="130"/>
    </location>
</feature>
<gene>
    <name evidence="2" type="ORF">DSCO28_17090</name>
</gene>
<name>A0A5K7ZRC5_9BACT</name>
<dbReference type="InterPro" id="IPR036515">
    <property type="entry name" value="Transposase_17_sf"/>
</dbReference>
<dbReference type="InterPro" id="IPR002686">
    <property type="entry name" value="Transposase_17"/>
</dbReference>
<dbReference type="KEGG" id="dov:DSCO28_17090"/>
<dbReference type="EMBL" id="AP021876">
    <property type="protein sequence ID" value="BBO81143.1"/>
    <property type="molecule type" value="Genomic_DNA"/>
</dbReference>
<accession>A0A5K7ZRC5</accession>
<dbReference type="AlphaFoldDB" id="A0A5K7ZRC5"/>
<dbReference type="Gene3D" id="3.30.70.1290">
    <property type="entry name" value="Transposase IS200-like"/>
    <property type="match status" value="1"/>
</dbReference>
<proteinExistence type="predicted"/>
<organism evidence="2 3">
    <name type="scientific">Desulfosarcina ovata subsp. sediminis</name>
    <dbReference type="NCBI Taxonomy" id="885957"/>
    <lineage>
        <taxon>Bacteria</taxon>
        <taxon>Pseudomonadati</taxon>
        <taxon>Thermodesulfobacteriota</taxon>
        <taxon>Desulfobacteria</taxon>
        <taxon>Desulfobacterales</taxon>
        <taxon>Desulfosarcinaceae</taxon>
        <taxon>Desulfosarcina</taxon>
    </lineage>
</organism>
<dbReference type="GO" id="GO:0003677">
    <property type="term" value="F:DNA binding"/>
    <property type="evidence" value="ECO:0007669"/>
    <property type="project" value="InterPro"/>
</dbReference>
<dbReference type="GO" id="GO:0004803">
    <property type="term" value="F:transposase activity"/>
    <property type="evidence" value="ECO:0007669"/>
    <property type="project" value="InterPro"/>
</dbReference>
<dbReference type="GO" id="GO:0006313">
    <property type="term" value="P:DNA transposition"/>
    <property type="evidence" value="ECO:0007669"/>
    <property type="project" value="InterPro"/>
</dbReference>
<dbReference type="SUPFAM" id="SSF143422">
    <property type="entry name" value="Transposase IS200-like"/>
    <property type="match status" value="1"/>
</dbReference>
<dbReference type="PANTHER" id="PTHR33360">
    <property type="entry name" value="TRANSPOSASE FOR INSERTION SEQUENCE ELEMENT IS200"/>
    <property type="match status" value="1"/>
</dbReference>